<proteinExistence type="inferred from homology"/>
<evidence type="ECO:0000256" key="2">
    <source>
        <dbReference type="ARBA" id="ARBA00023235"/>
    </source>
</evidence>
<dbReference type="InterPro" id="IPR006047">
    <property type="entry name" value="GH13_cat_dom"/>
</dbReference>
<accession>X8AQT2</accession>
<reference evidence="5" key="1">
    <citation type="submission" date="2014-01" db="EMBL/GenBank/DDBJ databases">
        <authorList>
            <person name="Brown-Elliot B."/>
            <person name="Wallace R."/>
            <person name="Lenaerts A."/>
            <person name="Ordway D."/>
            <person name="DeGroote M.A."/>
            <person name="Parker T."/>
            <person name="Sizemore C."/>
            <person name="Tallon L.J."/>
            <person name="Sadzewicz L.K."/>
            <person name="Sengamalay N."/>
            <person name="Fraser C.M."/>
            <person name="Hine E."/>
            <person name="Shefchek K.A."/>
            <person name="Das S.P."/>
            <person name="Tettelin H."/>
        </authorList>
    </citation>
    <scope>NUCLEOTIDE SEQUENCE [LARGE SCALE GENOMIC DNA]</scope>
    <source>
        <strain evidence="5">4042</strain>
    </source>
</reference>
<feature type="region of interest" description="Disordered" evidence="3">
    <location>
        <begin position="127"/>
        <end position="151"/>
    </location>
</feature>
<dbReference type="InterPro" id="IPR045857">
    <property type="entry name" value="O16G_dom_2"/>
</dbReference>
<evidence type="ECO:0000256" key="3">
    <source>
        <dbReference type="SAM" id="MobiDB-lite"/>
    </source>
</evidence>
<keyword evidence="2" id="KW-0413">Isomerase</keyword>
<dbReference type="AlphaFoldDB" id="X8AQT2"/>
<dbReference type="SUPFAM" id="SSF51445">
    <property type="entry name" value="(Trans)glycosidases"/>
    <property type="match status" value="1"/>
</dbReference>
<gene>
    <name evidence="5" type="ORF">I553_7573</name>
</gene>
<dbReference type="GO" id="GO:0009313">
    <property type="term" value="P:oligosaccharide catabolic process"/>
    <property type="evidence" value="ECO:0007669"/>
    <property type="project" value="TreeGrafter"/>
</dbReference>
<dbReference type="PATRIC" id="fig|1299334.3.peg.4956"/>
<dbReference type="Gene3D" id="3.90.400.10">
    <property type="entry name" value="Oligo-1,6-glucosidase, Domain 2"/>
    <property type="match status" value="1"/>
</dbReference>
<dbReference type="SMART" id="SM00642">
    <property type="entry name" value="Aamy"/>
    <property type="match status" value="1"/>
</dbReference>
<evidence type="ECO:0000313" key="5">
    <source>
        <dbReference type="EMBL" id="EUA33165.1"/>
    </source>
</evidence>
<protein>
    <submittedName>
        <fullName evidence="5">Alpha amylase, catalytic domain protein</fullName>
    </submittedName>
</protein>
<evidence type="ECO:0000259" key="4">
    <source>
        <dbReference type="SMART" id="SM00642"/>
    </source>
</evidence>
<organism evidence="5">
    <name type="scientific">Mycobacterium xenopi 4042</name>
    <dbReference type="NCBI Taxonomy" id="1299334"/>
    <lineage>
        <taxon>Bacteria</taxon>
        <taxon>Bacillati</taxon>
        <taxon>Actinomycetota</taxon>
        <taxon>Actinomycetes</taxon>
        <taxon>Mycobacteriales</taxon>
        <taxon>Mycobacteriaceae</taxon>
        <taxon>Mycobacterium</taxon>
    </lineage>
</organism>
<dbReference type="GO" id="GO:0004556">
    <property type="term" value="F:alpha-amylase activity"/>
    <property type="evidence" value="ECO:0007669"/>
    <property type="project" value="TreeGrafter"/>
</dbReference>
<dbReference type="PANTHER" id="PTHR10357:SF179">
    <property type="entry name" value="NEUTRAL AND BASIC AMINO ACID TRANSPORT PROTEIN RBAT"/>
    <property type="match status" value="1"/>
</dbReference>
<dbReference type="GO" id="GO:0016853">
    <property type="term" value="F:isomerase activity"/>
    <property type="evidence" value="ECO:0007669"/>
    <property type="project" value="UniProtKB-KW"/>
</dbReference>
<feature type="domain" description="Glycosyl hydrolase family 13 catalytic" evidence="4">
    <location>
        <begin position="4"/>
        <end position="167"/>
    </location>
</feature>
<dbReference type="Gene3D" id="3.20.20.80">
    <property type="entry name" value="Glycosidases"/>
    <property type="match status" value="1"/>
</dbReference>
<dbReference type="InterPro" id="IPR017853">
    <property type="entry name" value="GH"/>
</dbReference>
<dbReference type="EMBL" id="JAOB01000047">
    <property type="protein sequence ID" value="EUA33165.1"/>
    <property type="molecule type" value="Genomic_DNA"/>
</dbReference>
<comment type="similarity">
    <text evidence="1">Belongs to the glycosyl hydrolase 13 family.</text>
</comment>
<dbReference type="Pfam" id="PF00128">
    <property type="entry name" value="Alpha-amylase"/>
    <property type="match status" value="1"/>
</dbReference>
<evidence type="ECO:0000256" key="1">
    <source>
        <dbReference type="ARBA" id="ARBA00008061"/>
    </source>
</evidence>
<sequence length="168" mass="17932">MFYQVYPRSFADSNGDGVGDLDGVVARLNYLSSLGVDAIWLNPVTVSPMADHGYDVADPRDVDPLFGGLAALERLIGEAHRRGIKITMDLVPNHTSSQHPWFQAALAGGRAALRGIATSFATAVDPADRRRRTTGSRCSVDRPGPGWSSRTAIRASGTCTCSTPSSRT</sequence>
<dbReference type="PANTHER" id="PTHR10357">
    <property type="entry name" value="ALPHA-AMYLASE FAMILY MEMBER"/>
    <property type="match status" value="1"/>
</dbReference>
<comment type="caution">
    <text evidence="5">The sequence shown here is derived from an EMBL/GenBank/DDBJ whole genome shotgun (WGS) entry which is preliminary data.</text>
</comment>
<name>X8AQT2_MYCXE</name>